<evidence type="ECO:0008006" key="3">
    <source>
        <dbReference type="Google" id="ProtNLM"/>
    </source>
</evidence>
<gene>
    <name evidence="1" type="ORF">KI387_025989</name>
</gene>
<feature type="non-terminal residue" evidence="1">
    <location>
        <position position="1"/>
    </location>
</feature>
<name>A0AA38KZE9_TAXCH</name>
<evidence type="ECO:0000313" key="1">
    <source>
        <dbReference type="EMBL" id="KAH9310954.1"/>
    </source>
</evidence>
<organism evidence="1 2">
    <name type="scientific">Taxus chinensis</name>
    <name type="common">Chinese yew</name>
    <name type="synonym">Taxus wallichiana var. chinensis</name>
    <dbReference type="NCBI Taxonomy" id="29808"/>
    <lineage>
        <taxon>Eukaryota</taxon>
        <taxon>Viridiplantae</taxon>
        <taxon>Streptophyta</taxon>
        <taxon>Embryophyta</taxon>
        <taxon>Tracheophyta</taxon>
        <taxon>Spermatophyta</taxon>
        <taxon>Pinopsida</taxon>
        <taxon>Pinidae</taxon>
        <taxon>Conifers II</taxon>
        <taxon>Cupressales</taxon>
        <taxon>Taxaceae</taxon>
        <taxon>Taxus</taxon>
    </lineage>
</organism>
<accession>A0AA38KZE9</accession>
<proteinExistence type="predicted"/>
<reference evidence="1 2" key="1">
    <citation type="journal article" date="2021" name="Nat. Plants">
        <title>The Taxus genome provides insights into paclitaxel biosynthesis.</title>
        <authorList>
            <person name="Xiong X."/>
            <person name="Gou J."/>
            <person name="Liao Q."/>
            <person name="Li Y."/>
            <person name="Zhou Q."/>
            <person name="Bi G."/>
            <person name="Li C."/>
            <person name="Du R."/>
            <person name="Wang X."/>
            <person name="Sun T."/>
            <person name="Guo L."/>
            <person name="Liang H."/>
            <person name="Lu P."/>
            <person name="Wu Y."/>
            <person name="Zhang Z."/>
            <person name="Ro D.K."/>
            <person name="Shang Y."/>
            <person name="Huang S."/>
            <person name="Yan J."/>
        </authorList>
    </citation>
    <scope>NUCLEOTIDE SEQUENCE [LARGE SCALE GENOMIC DNA]</scope>
    <source>
        <strain evidence="1">Ta-2019</strain>
    </source>
</reference>
<dbReference type="Proteomes" id="UP000824469">
    <property type="component" value="Unassembled WGS sequence"/>
</dbReference>
<comment type="caution">
    <text evidence="1">The sequence shown here is derived from an EMBL/GenBank/DDBJ whole genome shotgun (WGS) entry which is preliminary data.</text>
</comment>
<keyword evidence="2" id="KW-1185">Reference proteome</keyword>
<dbReference type="EMBL" id="JAHRHJ020000006">
    <property type="protein sequence ID" value="KAH9310954.1"/>
    <property type="molecule type" value="Genomic_DNA"/>
</dbReference>
<evidence type="ECO:0000313" key="2">
    <source>
        <dbReference type="Proteomes" id="UP000824469"/>
    </source>
</evidence>
<sequence>CKKYPEIVDTPELSTAGSAEVGKEEQVAGVAEGGDAPSACNCNPCSCNPCNCK</sequence>
<dbReference type="AlphaFoldDB" id="A0AA38KZE9"/>
<protein>
    <recommendedName>
        <fullName evidence="3">Metallothionein</fullName>
    </recommendedName>
</protein>